<dbReference type="Gene3D" id="2.130.10.10">
    <property type="entry name" value="YVTN repeat-like/Quinoprotein amine dehydrogenase"/>
    <property type="match status" value="1"/>
</dbReference>
<keyword evidence="4" id="KW-0378">Hydrolase</keyword>
<evidence type="ECO:0000313" key="9">
    <source>
        <dbReference type="Proteomes" id="UP000243217"/>
    </source>
</evidence>
<dbReference type="EMBL" id="JNBS01001873">
    <property type="protein sequence ID" value="OQR97988.1"/>
    <property type="molecule type" value="Genomic_DNA"/>
</dbReference>
<gene>
    <name evidence="8" type="ORF">THRCLA_06797</name>
</gene>
<dbReference type="STRING" id="74557.A0A1V9ZJ21"/>
<evidence type="ECO:0000256" key="3">
    <source>
        <dbReference type="ARBA" id="ARBA00022737"/>
    </source>
</evidence>
<dbReference type="SMART" id="SM00320">
    <property type="entry name" value="WD40"/>
    <property type="match status" value="3"/>
</dbReference>
<dbReference type="InterPro" id="IPR015943">
    <property type="entry name" value="WD40/YVTN_repeat-like_dom_sf"/>
</dbReference>
<evidence type="ECO:0000256" key="1">
    <source>
        <dbReference type="ARBA" id="ARBA00005156"/>
    </source>
</evidence>
<keyword evidence="2" id="KW-0853">WD repeat</keyword>
<dbReference type="EC" id="3.1.1.97" evidence="6"/>
<keyword evidence="3" id="KW-0677">Repeat</keyword>
<accession>A0A1V9ZJ21</accession>
<comment type="similarity">
    <text evidence="5">Belongs to the DPH7 family.</text>
</comment>
<dbReference type="PANTHER" id="PTHR46042:SF1">
    <property type="entry name" value="DIPHTHINE METHYLTRANSFERASE"/>
    <property type="match status" value="1"/>
</dbReference>
<comment type="pathway">
    <text evidence="1">Protein modification; peptidyl-diphthamide biosynthesis.</text>
</comment>
<evidence type="ECO:0000256" key="7">
    <source>
        <dbReference type="ARBA" id="ARBA00047551"/>
    </source>
</evidence>
<dbReference type="AlphaFoldDB" id="A0A1V9ZJ21"/>
<name>A0A1V9ZJ21_9STRA</name>
<dbReference type="Proteomes" id="UP000243217">
    <property type="component" value="Unassembled WGS sequence"/>
</dbReference>
<dbReference type="InterPro" id="IPR052415">
    <property type="entry name" value="Diphthine_MTase"/>
</dbReference>
<dbReference type="InterPro" id="IPR001680">
    <property type="entry name" value="WD40_rpt"/>
</dbReference>
<evidence type="ECO:0000313" key="8">
    <source>
        <dbReference type="EMBL" id="OQR97988.1"/>
    </source>
</evidence>
<dbReference type="OrthoDB" id="1930760at2759"/>
<proteinExistence type="inferred from homology"/>
<evidence type="ECO:0000256" key="5">
    <source>
        <dbReference type="ARBA" id="ARBA00038092"/>
    </source>
</evidence>
<dbReference type="GO" id="GO:0005737">
    <property type="term" value="C:cytoplasm"/>
    <property type="evidence" value="ECO:0007669"/>
    <property type="project" value="TreeGrafter"/>
</dbReference>
<dbReference type="GO" id="GO:0061685">
    <property type="term" value="F:diphthine methylesterase activity"/>
    <property type="evidence" value="ECO:0007669"/>
    <property type="project" value="UniProtKB-EC"/>
</dbReference>
<sequence>MAVTTWQTRDTEQHADCVESCPVAGATNVMAVGTYHLTKHTDEGLDDTRSGTIQLHTLETKDDEIIMKDLAKYPMQSGIFDMKWSRERVHNKVLLGLATAVGTLEVMELKNESHELVPYAATEVCDTMFLSLDWNNRVVPTNDPLIAVSQSNSCLSVWQLTPSGLESTREWRAHDMFGENIEVWITAWHAASPNTLYSGGDDAVFKGWDMRMDQPTFIKRDIHSMGVCSIQSHPLDENLVAVGSYDEAITLWDARAMRQPLLRHETGGGVWRLKWHSTNKTWLLAACMHNGFQIIDINTSHSTQLVHYTKQESLAYGVDWWYGESPRPVVGSGSFYDHSFHVWSADSMAQ</sequence>
<evidence type="ECO:0000256" key="2">
    <source>
        <dbReference type="ARBA" id="ARBA00022574"/>
    </source>
</evidence>
<dbReference type="GO" id="GO:0017183">
    <property type="term" value="P:protein histidyl modification to diphthamide"/>
    <property type="evidence" value="ECO:0007669"/>
    <property type="project" value="TreeGrafter"/>
</dbReference>
<comment type="catalytic activity">
    <reaction evidence="7">
        <text>diphthine methyl ester-[translation elongation factor 2] + H2O = diphthine-[translation elongation factor 2] + methanol + H(+)</text>
        <dbReference type="Rhea" id="RHEA:42656"/>
        <dbReference type="Rhea" id="RHEA-COMP:10172"/>
        <dbReference type="Rhea" id="RHEA-COMP:10173"/>
        <dbReference type="ChEBI" id="CHEBI:15377"/>
        <dbReference type="ChEBI" id="CHEBI:15378"/>
        <dbReference type="ChEBI" id="CHEBI:17790"/>
        <dbReference type="ChEBI" id="CHEBI:79005"/>
        <dbReference type="ChEBI" id="CHEBI:82696"/>
        <dbReference type="EC" id="3.1.1.97"/>
    </reaction>
</comment>
<dbReference type="InterPro" id="IPR036322">
    <property type="entry name" value="WD40_repeat_dom_sf"/>
</dbReference>
<reference evidence="8 9" key="1">
    <citation type="journal article" date="2014" name="Genome Biol. Evol.">
        <title>The secreted proteins of Achlya hypogyna and Thraustotheca clavata identify the ancestral oomycete secretome and reveal gene acquisitions by horizontal gene transfer.</title>
        <authorList>
            <person name="Misner I."/>
            <person name="Blouin N."/>
            <person name="Leonard G."/>
            <person name="Richards T.A."/>
            <person name="Lane C.E."/>
        </authorList>
    </citation>
    <scope>NUCLEOTIDE SEQUENCE [LARGE SCALE GENOMIC DNA]</scope>
    <source>
        <strain evidence="8 9">ATCC 34112</strain>
    </source>
</reference>
<dbReference type="PANTHER" id="PTHR46042">
    <property type="entry name" value="DIPHTHINE METHYLTRANSFERASE"/>
    <property type="match status" value="1"/>
</dbReference>
<comment type="caution">
    <text evidence="8">The sequence shown here is derived from an EMBL/GenBank/DDBJ whole genome shotgun (WGS) entry which is preliminary data.</text>
</comment>
<keyword evidence="9" id="KW-1185">Reference proteome</keyword>
<evidence type="ECO:0000256" key="4">
    <source>
        <dbReference type="ARBA" id="ARBA00022801"/>
    </source>
</evidence>
<evidence type="ECO:0000256" key="6">
    <source>
        <dbReference type="ARBA" id="ARBA00039131"/>
    </source>
</evidence>
<organism evidence="8 9">
    <name type="scientific">Thraustotheca clavata</name>
    <dbReference type="NCBI Taxonomy" id="74557"/>
    <lineage>
        <taxon>Eukaryota</taxon>
        <taxon>Sar</taxon>
        <taxon>Stramenopiles</taxon>
        <taxon>Oomycota</taxon>
        <taxon>Saprolegniomycetes</taxon>
        <taxon>Saprolegniales</taxon>
        <taxon>Achlyaceae</taxon>
        <taxon>Thraustotheca</taxon>
    </lineage>
</organism>
<protein>
    <recommendedName>
        <fullName evidence="6">methylated diphthine methylhydrolase</fullName>
        <ecNumber evidence="6">3.1.1.97</ecNumber>
    </recommendedName>
</protein>
<dbReference type="SUPFAM" id="SSF50978">
    <property type="entry name" value="WD40 repeat-like"/>
    <property type="match status" value="1"/>
</dbReference>